<dbReference type="EMBL" id="BAABAA010000007">
    <property type="protein sequence ID" value="GAA3576423.1"/>
    <property type="molecule type" value="Genomic_DNA"/>
</dbReference>
<evidence type="ECO:0000313" key="2">
    <source>
        <dbReference type="Proteomes" id="UP001501222"/>
    </source>
</evidence>
<comment type="caution">
    <text evidence="1">The sequence shown here is derived from an EMBL/GenBank/DDBJ whole genome shotgun (WGS) entry which is preliminary data.</text>
</comment>
<name>A0ABP6Y2J6_9ACTN</name>
<gene>
    <name evidence="1" type="ORF">GCM10022235_52810</name>
</gene>
<dbReference type="RefSeq" id="WP_344844924.1">
    <property type="nucleotide sequence ID" value="NZ_BAABAA010000007.1"/>
</dbReference>
<keyword evidence="2" id="KW-1185">Reference proteome</keyword>
<dbReference type="Proteomes" id="UP001501222">
    <property type="component" value="Unassembled WGS sequence"/>
</dbReference>
<sequence length="73" mass="8477">MSSQTEILAQVRLVLDEQQPAELTIRAIRRLLDRPRRHEMDEDTEHGWPVLRASEVPARYWEMVDRAGPSGLP</sequence>
<evidence type="ECO:0000313" key="1">
    <source>
        <dbReference type="EMBL" id="GAA3576423.1"/>
    </source>
</evidence>
<reference evidence="2" key="1">
    <citation type="journal article" date="2019" name="Int. J. Syst. Evol. Microbiol.">
        <title>The Global Catalogue of Microorganisms (GCM) 10K type strain sequencing project: providing services to taxonomists for standard genome sequencing and annotation.</title>
        <authorList>
            <consortium name="The Broad Institute Genomics Platform"/>
            <consortium name="The Broad Institute Genome Sequencing Center for Infectious Disease"/>
            <person name="Wu L."/>
            <person name="Ma J."/>
        </authorList>
    </citation>
    <scope>NUCLEOTIDE SEQUENCE [LARGE SCALE GENOMIC DNA]</scope>
    <source>
        <strain evidence="2">JCM 16928</strain>
    </source>
</reference>
<protein>
    <recommendedName>
        <fullName evidence="3">Acyl-CoA carboxylase subunit epsilon</fullName>
    </recommendedName>
</protein>
<evidence type="ECO:0008006" key="3">
    <source>
        <dbReference type="Google" id="ProtNLM"/>
    </source>
</evidence>
<accession>A0ABP6Y2J6</accession>
<proteinExistence type="predicted"/>
<organism evidence="1 2">
    <name type="scientific">Kribbella ginsengisoli</name>
    <dbReference type="NCBI Taxonomy" id="363865"/>
    <lineage>
        <taxon>Bacteria</taxon>
        <taxon>Bacillati</taxon>
        <taxon>Actinomycetota</taxon>
        <taxon>Actinomycetes</taxon>
        <taxon>Propionibacteriales</taxon>
        <taxon>Kribbellaceae</taxon>
        <taxon>Kribbella</taxon>
    </lineage>
</organism>